<name>A0A7J3VTQ5_CALS0</name>
<dbReference type="InterPro" id="IPR004088">
    <property type="entry name" value="KH_dom_type_1"/>
</dbReference>
<gene>
    <name evidence="4" type="ORF">ENM31_03790</name>
</gene>
<protein>
    <submittedName>
        <fullName evidence="4">RNA-processing protein</fullName>
    </submittedName>
</protein>
<dbReference type="Pfam" id="PF22891">
    <property type="entry name" value="KH_PNO1_2nd"/>
    <property type="match status" value="1"/>
</dbReference>
<dbReference type="InterPro" id="IPR036612">
    <property type="entry name" value="KH_dom_type_1_sf"/>
</dbReference>
<dbReference type="PANTHER" id="PTHR12826:SF13">
    <property type="entry name" value="RNA-BINDING PROTEIN PNO1"/>
    <property type="match status" value="1"/>
</dbReference>
<evidence type="ECO:0000256" key="2">
    <source>
        <dbReference type="PROSITE-ProRule" id="PRU00117"/>
    </source>
</evidence>
<dbReference type="Pfam" id="PF00013">
    <property type="entry name" value="KH_1"/>
    <property type="match status" value="1"/>
</dbReference>
<evidence type="ECO:0000259" key="3">
    <source>
        <dbReference type="SMART" id="SM00322"/>
    </source>
</evidence>
<dbReference type="GO" id="GO:0003723">
    <property type="term" value="F:RNA binding"/>
    <property type="evidence" value="ECO:0007669"/>
    <property type="project" value="UniProtKB-UniRule"/>
</dbReference>
<dbReference type="InterPro" id="IPR004087">
    <property type="entry name" value="KH_dom"/>
</dbReference>
<evidence type="ECO:0000313" key="4">
    <source>
        <dbReference type="EMBL" id="HHM44402.1"/>
    </source>
</evidence>
<reference evidence="4" key="1">
    <citation type="journal article" date="2020" name="mSystems">
        <title>Genome- and Community-Level Interaction Insights into Carbon Utilization and Element Cycling Functions of Hydrothermarchaeota in Hydrothermal Sediment.</title>
        <authorList>
            <person name="Zhou Z."/>
            <person name="Liu Y."/>
            <person name="Xu W."/>
            <person name="Pan J."/>
            <person name="Luo Z.H."/>
            <person name="Li M."/>
        </authorList>
    </citation>
    <scope>NUCLEOTIDE SEQUENCE [LARGE SCALE GENOMIC DNA]</scope>
    <source>
        <strain evidence="4">SpSt-1074</strain>
    </source>
</reference>
<comment type="caution">
    <text evidence="4">The sequence shown here is derived from an EMBL/GenBank/DDBJ whole genome shotgun (WGS) entry which is preliminary data.</text>
</comment>
<dbReference type="PROSITE" id="PS50084">
    <property type="entry name" value="KH_TYPE_1"/>
    <property type="match status" value="1"/>
</dbReference>
<dbReference type="SUPFAM" id="SSF54791">
    <property type="entry name" value="Eukaryotic type KH-domain (KH-domain type I)"/>
    <property type="match status" value="2"/>
</dbReference>
<dbReference type="InterPro" id="IPR019964">
    <property type="entry name" value="KH_domain_protein_archaea"/>
</dbReference>
<evidence type="ECO:0000256" key="1">
    <source>
        <dbReference type="ARBA" id="ARBA00022884"/>
    </source>
</evidence>
<dbReference type="InterPro" id="IPR055211">
    <property type="entry name" value="KH_PNO1_2nd"/>
</dbReference>
<organism evidence="4">
    <name type="scientific">Caldiarchaeum subterraneum</name>
    <dbReference type="NCBI Taxonomy" id="311458"/>
    <lineage>
        <taxon>Archaea</taxon>
        <taxon>Nitrososphaerota</taxon>
        <taxon>Candidatus Caldarchaeales</taxon>
        <taxon>Candidatus Caldarchaeaceae</taxon>
        <taxon>Candidatus Caldarchaeum</taxon>
    </lineage>
</organism>
<keyword evidence="1 2" id="KW-0694">RNA-binding</keyword>
<dbReference type="PANTHER" id="PTHR12826">
    <property type="entry name" value="RIBONUCLEASE Y"/>
    <property type="match status" value="1"/>
</dbReference>
<dbReference type="SMART" id="SM00322">
    <property type="entry name" value="KH"/>
    <property type="match status" value="2"/>
</dbReference>
<dbReference type="AlphaFoldDB" id="A0A7J3VTQ5"/>
<sequence>MRRAEREITQASFVVNVPKERVGVLIGESGSVKTRLERELGVRLDIDSSEGTVVINLSQPPGMGGDPTSLFKARDVITAIARGFTPEKAFKLFMDDYMLSILDLTDYVGDNFNHLTRVKARIIGSMGKTRRIIEETCQVDVSVYGDTVGIIGRYSDVKAAEDAVRALMEGAPHGAVYRMLNEHARLRKTGGLYPPR</sequence>
<feature type="domain" description="K Homology" evidence="3">
    <location>
        <begin position="9"/>
        <end position="82"/>
    </location>
</feature>
<proteinExistence type="predicted"/>
<dbReference type="Gene3D" id="3.30.1370.10">
    <property type="entry name" value="K Homology domain, type 1"/>
    <property type="match status" value="2"/>
</dbReference>
<dbReference type="EMBL" id="DRXH01000128">
    <property type="protein sequence ID" value="HHM44402.1"/>
    <property type="molecule type" value="Genomic_DNA"/>
</dbReference>
<accession>A0A7J3VTQ5</accession>
<feature type="domain" description="K Homology" evidence="3">
    <location>
        <begin position="106"/>
        <end position="169"/>
    </location>
</feature>
<dbReference type="NCBIfam" id="TIGR03665">
    <property type="entry name" value="arCOG04150"/>
    <property type="match status" value="1"/>
</dbReference>